<gene>
    <name evidence="1" type="primary">Contig10995.g11747</name>
    <name evidence="1" type="ORF">STYLEM_16526</name>
</gene>
<dbReference type="EMBL" id="CCKQ01015597">
    <property type="protein sequence ID" value="CDW87423.1"/>
    <property type="molecule type" value="Genomic_DNA"/>
</dbReference>
<reference evidence="1 2" key="1">
    <citation type="submission" date="2014-06" db="EMBL/GenBank/DDBJ databases">
        <authorList>
            <person name="Swart Estienne"/>
        </authorList>
    </citation>
    <scope>NUCLEOTIDE SEQUENCE [LARGE SCALE GENOMIC DNA]</scope>
    <source>
        <strain evidence="1 2">130c</strain>
    </source>
</reference>
<proteinExistence type="predicted"/>
<accession>A0A078B226</accession>
<keyword evidence="2" id="KW-1185">Reference proteome</keyword>
<dbReference type="AlphaFoldDB" id="A0A078B226"/>
<evidence type="ECO:0000313" key="1">
    <source>
        <dbReference type="EMBL" id="CDW87423.1"/>
    </source>
</evidence>
<protein>
    <submittedName>
        <fullName evidence="1">Uncharacterized protein</fullName>
    </submittedName>
</protein>
<organism evidence="1 2">
    <name type="scientific">Stylonychia lemnae</name>
    <name type="common">Ciliate</name>
    <dbReference type="NCBI Taxonomy" id="5949"/>
    <lineage>
        <taxon>Eukaryota</taxon>
        <taxon>Sar</taxon>
        <taxon>Alveolata</taxon>
        <taxon>Ciliophora</taxon>
        <taxon>Intramacronucleata</taxon>
        <taxon>Spirotrichea</taxon>
        <taxon>Stichotrichia</taxon>
        <taxon>Sporadotrichida</taxon>
        <taxon>Oxytrichidae</taxon>
        <taxon>Stylonychinae</taxon>
        <taxon>Stylonychia</taxon>
    </lineage>
</organism>
<evidence type="ECO:0000313" key="2">
    <source>
        <dbReference type="Proteomes" id="UP000039865"/>
    </source>
</evidence>
<dbReference type="Proteomes" id="UP000039865">
    <property type="component" value="Unassembled WGS sequence"/>
</dbReference>
<dbReference type="InParanoid" id="A0A078B226"/>
<sequence>MNGSCNQETFRNRLQIKIEKFRQLKDKRRLRIQIDKFSDNNKSENHLGSDLQDFKYQKQLTFNTKNKNHQEALFSFRASPISKKDNSPNCFTNKNSDDSLIESPLLNISNPKIDGKIEGFYNQSKADLNTNDATPKNILSQSLNNNDQRKSVSLNLEQTLQMQERITAITEKITKQKRNKNKLILNNKVKTLLDRIRTQQGNQSPKFAQS</sequence>
<name>A0A078B226_STYLE</name>